<comment type="pathway">
    <text evidence="4 16">Cell wall biogenesis; peptidoglycan biosynthesis.</text>
</comment>
<keyword evidence="10 16" id="KW-0133">Cell shape</keyword>
<evidence type="ECO:0000256" key="6">
    <source>
        <dbReference type="ARBA" id="ARBA00022618"/>
    </source>
</evidence>
<feature type="active site" evidence="16">
    <location>
        <position position="293"/>
    </location>
</feature>
<evidence type="ECO:0000256" key="13">
    <source>
        <dbReference type="ARBA" id="ARBA00023306"/>
    </source>
</evidence>
<dbReference type="InterPro" id="IPR006094">
    <property type="entry name" value="Oxid_FAD_bind_N"/>
</dbReference>
<dbReference type="EC" id="1.3.1.98" evidence="16"/>
<evidence type="ECO:0000256" key="12">
    <source>
        <dbReference type="ARBA" id="ARBA00023002"/>
    </source>
</evidence>
<dbReference type="AlphaFoldDB" id="A0A9D2ADX9"/>
<keyword evidence="7 16" id="KW-0285">Flavoprotein</keyword>
<evidence type="ECO:0000259" key="17">
    <source>
        <dbReference type="PROSITE" id="PS51387"/>
    </source>
</evidence>
<dbReference type="EMBL" id="DXFW01000012">
    <property type="protein sequence ID" value="HIX05350.1"/>
    <property type="molecule type" value="Genomic_DNA"/>
</dbReference>
<dbReference type="PANTHER" id="PTHR21071">
    <property type="entry name" value="UDP-N-ACETYLENOLPYRUVOYLGLUCOSAMINE REDUCTASE"/>
    <property type="match status" value="1"/>
</dbReference>
<dbReference type="PANTHER" id="PTHR21071:SF4">
    <property type="entry name" value="UDP-N-ACETYLENOLPYRUVOYLGLUCOSAMINE REDUCTASE"/>
    <property type="match status" value="1"/>
</dbReference>
<dbReference type="InterPro" id="IPR003170">
    <property type="entry name" value="MurB"/>
</dbReference>
<feature type="domain" description="FAD-binding PCMH-type" evidence="17">
    <location>
        <begin position="28"/>
        <end position="194"/>
    </location>
</feature>
<dbReference type="Pfam" id="PF01565">
    <property type="entry name" value="FAD_binding_4"/>
    <property type="match status" value="1"/>
</dbReference>
<dbReference type="InterPro" id="IPR011601">
    <property type="entry name" value="MurB_C"/>
</dbReference>
<keyword evidence="14 16" id="KW-0961">Cell wall biogenesis/degradation</keyword>
<comment type="caution">
    <text evidence="18">The sequence shown here is derived from an EMBL/GenBank/DDBJ whole genome shotgun (WGS) entry which is preliminary data.</text>
</comment>
<dbReference type="InterPro" id="IPR036635">
    <property type="entry name" value="MurB_C_sf"/>
</dbReference>
<evidence type="ECO:0000256" key="10">
    <source>
        <dbReference type="ARBA" id="ARBA00022960"/>
    </source>
</evidence>
<keyword evidence="9 16" id="KW-0521">NADP</keyword>
<evidence type="ECO:0000256" key="5">
    <source>
        <dbReference type="ARBA" id="ARBA00022490"/>
    </source>
</evidence>
<dbReference type="InterPro" id="IPR036318">
    <property type="entry name" value="FAD-bd_PCMH-like_sf"/>
</dbReference>
<evidence type="ECO:0000256" key="4">
    <source>
        <dbReference type="ARBA" id="ARBA00004752"/>
    </source>
</evidence>
<dbReference type="GO" id="GO:0071555">
    <property type="term" value="P:cell wall organization"/>
    <property type="evidence" value="ECO:0007669"/>
    <property type="project" value="UniProtKB-KW"/>
</dbReference>
<evidence type="ECO:0000256" key="16">
    <source>
        <dbReference type="HAMAP-Rule" id="MF_00037"/>
    </source>
</evidence>
<keyword evidence="6 16" id="KW-0132">Cell division</keyword>
<dbReference type="GO" id="GO:0009252">
    <property type="term" value="P:peptidoglycan biosynthetic process"/>
    <property type="evidence" value="ECO:0007669"/>
    <property type="project" value="UniProtKB-UniRule"/>
</dbReference>
<dbReference type="InterPro" id="IPR016169">
    <property type="entry name" value="FAD-bd_PCMH_sub2"/>
</dbReference>
<evidence type="ECO:0000256" key="3">
    <source>
        <dbReference type="ARBA" id="ARBA00004496"/>
    </source>
</evidence>
<proteinExistence type="inferred from homology"/>
<dbReference type="InterPro" id="IPR016166">
    <property type="entry name" value="FAD-bd_PCMH"/>
</dbReference>
<dbReference type="GO" id="GO:0051301">
    <property type="term" value="P:cell division"/>
    <property type="evidence" value="ECO:0007669"/>
    <property type="project" value="UniProtKB-KW"/>
</dbReference>
<feature type="active site" evidence="16">
    <location>
        <position position="173"/>
    </location>
</feature>
<sequence>MEALCQELKKEAIAFLREEPLSKHTSFRIGGPARVFCTPANSEQMARAAGLCRQYGVRWYVLGKGSNVLFSDAGFNGVVLNSASMAGAPRFEGATVYADAGLGLNTLCKAAAARGLSGLEFAFGIPGSVGGAVYMNAGAYGGEMRDVLTAVTFLDETGTVRTLPAEELELGYRTSIFERTGWCVLSAQLHLSPGDPAQIEAAMQELMARRVEKQPLEYPSAGSAFKRPQGAFAGALIQQCGLRGARVGGAAISEKHCGFIVNLGGATCADVLALADLVCKTVKEQTGYQLEKEIRVVE</sequence>
<accession>A0A9D2ADX9</accession>
<keyword evidence="13 16" id="KW-0131">Cell cycle</keyword>
<dbReference type="Pfam" id="PF02873">
    <property type="entry name" value="MurB_C"/>
    <property type="match status" value="1"/>
</dbReference>
<evidence type="ECO:0000256" key="15">
    <source>
        <dbReference type="ARBA" id="ARBA00048914"/>
    </source>
</evidence>
<evidence type="ECO:0000256" key="8">
    <source>
        <dbReference type="ARBA" id="ARBA00022827"/>
    </source>
</evidence>
<dbReference type="Gene3D" id="3.30.465.10">
    <property type="match status" value="1"/>
</dbReference>
<dbReference type="NCBIfam" id="NF010480">
    <property type="entry name" value="PRK13905.1"/>
    <property type="match status" value="1"/>
</dbReference>
<evidence type="ECO:0000256" key="11">
    <source>
        <dbReference type="ARBA" id="ARBA00022984"/>
    </source>
</evidence>
<reference evidence="18" key="2">
    <citation type="submission" date="2021-04" db="EMBL/GenBank/DDBJ databases">
        <authorList>
            <person name="Gilroy R."/>
        </authorList>
    </citation>
    <scope>NUCLEOTIDE SEQUENCE</scope>
    <source>
        <strain evidence="18">2239</strain>
    </source>
</reference>
<dbReference type="GO" id="GO:0071949">
    <property type="term" value="F:FAD binding"/>
    <property type="evidence" value="ECO:0007669"/>
    <property type="project" value="InterPro"/>
</dbReference>
<comment type="function">
    <text evidence="2 16">Cell wall formation.</text>
</comment>
<dbReference type="PROSITE" id="PS51387">
    <property type="entry name" value="FAD_PCMH"/>
    <property type="match status" value="1"/>
</dbReference>
<comment type="similarity">
    <text evidence="16">Belongs to the MurB family.</text>
</comment>
<dbReference type="InterPro" id="IPR016167">
    <property type="entry name" value="FAD-bd_PCMH_sub1"/>
</dbReference>
<evidence type="ECO:0000256" key="9">
    <source>
        <dbReference type="ARBA" id="ARBA00022857"/>
    </source>
</evidence>
<reference evidence="18" key="1">
    <citation type="journal article" date="2021" name="PeerJ">
        <title>Extensive microbial diversity within the chicken gut microbiome revealed by metagenomics and culture.</title>
        <authorList>
            <person name="Gilroy R."/>
            <person name="Ravi A."/>
            <person name="Getino M."/>
            <person name="Pursley I."/>
            <person name="Horton D.L."/>
            <person name="Alikhan N.F."/>
            <person name="Baker D."/>
            <person name="Gharbi K."/>
            <person name="Hall N."/>
            <person name="Watson M."/>
            <person name="Adriaenssens E.M."/>
            <person name="Foster-Nyarko E."/>
            <person name="Jarju S."/>
            <person name="Secka A."/>
            <person name="Antonio M."/>
            <person name="Oren A."/>
            <person name="Chaudhuri R.R."/>
            <person name="La Ragione R."/>
            <person name="Hildebrand F."/>
            <person name="Pallen M.J."/>
        </authorList>
    </citation>
    <scope>NUCLEOTIDE SEQUENCE</scope>
    <source>
        <strain evidence="18">2239</strain>
    </source>
</reference>
<keyword evidence="11 16" id="KW-0573">Peptidoglycan synthesis</keyword>
<dbReference type="GO" id="GO:0005829">
    <property type="term" value="C:cytosol"/>
    <property type="evidence" value="ECO:0007669"/>
    <property type="project" value="TreeGrafter"/>
</dbReference>
<gene>
    <name evidence="16 18" type="primary">murB</name>
    <name evidence="18" type="ORF">H9865_04470</name>
</gene>
<organism evidence="18 19">
    <name type="scientific">Candidatus Allofournierella pullicola</name>
    <dbReference type="NCBI Taxonomy" id="2838596"/>
    <lineage>
        <taxon>Bacteria</taxon>
        <taxon>Bacillati</taxon>
        <taxon>Bacillota</taxon>
        <taxon>Clostridia</taxon>
        <taxon>Eubacteriales</taxon>
        <taxon>Oscillospiraceae</taxon>
        <taxon>Allofournierella</taxon>
    </lineage>
</organism>
<comment type="cofactor">
    <cofactor evidence="1 16">
        <name>FAD</name>
        <dbReference type="ChEBI" id="CHEBI:57692"/>
    </cofactor>
</comment>
<evidence type="ECO:0000313" key="18">
    <source>
        <dbReference type="EMBL" id="HIX05350.1"/>
    </source>
</evidence>
<comment type="catalytic activity">
    <reaction evidence="15 16">
        <text>UDP-N-acetyl-alpha-D-muramate + NADP(+) = UDP-N-acetyl-3-O-(1-carboxyvinyl)-alpha-D-glucosamine + NADPH + H(+)</text>
        <dbReference type="Rhea" id="RHEA:12248"/>
        <dbReference type="ChEBI" id="CHEBI:15378"/>
        <dbReference type="ChEBI" id="CHEBI:57783"/>
        <dbReference type="ChEBI" id="CHEBI:58349"/>
        <dbReference type="ChEBI" id="CHEBI:68483"/>
        <dbReference type="ChEBI" id="CHEBI:70757"/>
        <dbReference type="EC" id="1.3.1.98"/>
    </reaction>
</comment>
<name>A0A9D2ADX9_9FIRM</name>
<evidence type="ECO:0000256" key="2">
    <source>
        <dbReference type="ARBA" id="ARBA00003921"/>
    </source>
</evidence>
<keyword evidence="12 16" id="KW-0560">Oxidoreductase</keyword>
<dbReference type="GO" id="GO:0008360">
    <property type="term" value="P:regulation of cell shape"/>
    <property type="evidence" value="ECO:0007669"/>
    <property type="project" value="UniProtKB-KW"/>
</dbReference>
<dbReference type="GO" id="GO:0008762">
    <property type="term" value="F:UDP-N-acetylmuramate dehydrogenase activity"/>
    <property type="evidence" value="ECO:0007669"/>
    <property type="project" value="UniProtKB-UniRule"/>
</dbReference>
<dbReference type="Gene3D" id="3.90.78.10">
    <property type="entry name" value="UDP-N-acetylenolpyruvoylglucosamine reductase, C-terminal domain"/>
    <property type="match status" value="1"/>
</dbReference>
<protein>
    <recommendedName>
        <fullName evidence="16">UDP-N-acetylenolpyruvoylglucosamine reductase</fullName>
        <ecNumber evidence="16">1.3.1.98</ecNumber>
    </recommendedName>
    <alternativeName>
        <fullName evidence="16">UDP-N-acetylmuramate dehydrogenase</fullName>
    </alternativeName>
</protein>
<dbReference type="Proteomes" id="UP000824193">
    <property type="component" value="Unassembled WGS sequence"/>
</dbReference>
<keyword evidence="5 16" id="KW-0963">Cytoplasm</keyword>
<dbReference type="NCBIfam" id="TIGR00179">
    <property type="entry name" value="murB"/>
    <property type="match status" value="1"/>
</dbReference>
<dbReference type="Gene3D" id="3.30.43.10">
    <property type="entry name" value="Uridine Diphospho-n-acetylenolpyruvylglucosamine Reductase, domain 2"/>
    <property type="match status" value="1"/>
</dbReference>
<evidence type="ECO:0000256" key="1">
    <source>
        <dbReference type="ARBA" id="ARBA00001974"/>
    </source>
</evidence>
<dbReference type="SUPFAM" id="SSF56194">
    <property type="entry name" value="Uridine diphospho-N-Acetylenolpyruvylglucosamine reductase, MurB, C-terminal domain"/>
    <property type="match status" value="1"/>
</dbReference>
<dbReference type="SUPFAM" id="SSF56176">
    <property type="entry name" value="FAD-binding/transporter-associated domain-like"/>
    <property type="match status" value="1"/>
</dbReference>
<keyword evidence="8 16" id="KW-0274">FAD</keyword>
<comment type="subcellular location">
    <subcellularLocation>
        <location evidence="3 16">Cytoplasm</location>
    </subcellularLocation>
</comment>
<evidence type="ECO:0000256" key="14">
    <source>
        <dbReference type="ARBA" id="ARBA00023316"/>
    </source>
</evidence>
<feature type="active site" description="Proton donor" evidence="16">
    <location>
        <position position="223"/>
    </location>
</feature>
<evidence type="ECO:0000313" key="19">
    <source>
        <dbReference type="Proteomes" id="UP000824193"/>
    </source>
</evidence>
<dbReference type="HAMAP" id="MF_00037">
    <property type="entry name" value="MurB"/>
    <property type="match status" value="1"/>
</dbReference>
<evidence type="ECO:0000256" key="7">
    <source>
        <dbReference type="ARBA" id="ARBA00022630"/>
    </source>
</evidence>